<dbReference type="Proteomes" id="UP001057498">
    <property type="component" value="Chromosome"/>
</dbReference>
<accession>A0ABN6PQ01</accession>
<dbReference type="EMBL" id="AP025730">
    <property type="protein sequence ID" value="BDI07291.1"/>
    <property type="molecule type" value="Genomic_DNA"/>
</dbReference>
<evidence type="ECO:0000313" key="2">
    <source>
        <dbReference type="EMBL" id="BDI07291.1"/>
    </source>
</evidence>
<sequence>MDDLHLYDRVADELRRDGPQAGLWAKAFAESEGEKSRAEALYLRLRVAQLAASELAVAESERAQREQLKREAAERLELERQARAKAEGLTPIHWLLIGLIVSFLILIAFRAVLGP</sequence>
<reference evidence="2" key="1">
    <citation type="submission" date="2022-04" db="EMBL/GenBank/DDBJ databases">
        <title>Whole genome sequence of Sphaerotilus sp. FB-5.</title>
        <authorList>
            <person name="Takeda M."/>
            <person name="Narihara S."/>
            <person name="Akimoto M."/>
            <person name="Akimoto R."/>
            <person name="Nishiyashiki S."/>
            <person name="Murakami T."/>
        </authorList>
    </citation>
    <scope>NUCLEOTIDE SEQUENCE</scope>
    <source>
        <strain evidence="2">FB-5</strain>
    </source>
</reference>
<dbReference type="RefSeq" id="WP_251970499.1">
    <property type="nucleotide sequence ID" value="NZ_AP025730.1"/>
</dbReference>
<keyword evidence="1" id="KW-1133">Transmembrane helix</keyword>
<gene>
    <name evidence="2" type="ORF">CATMQ487_42610</name>
</gene>
<evidence type="ECO:0000313" key="3">
    <source>
        <dbReference type="Proteomes" id="UP001057498"/>
    </source>
</evidence>
<protein>
    <submittedName>
        <fullName evidence="2">Uncharacterized protein</fullName>
    </submittedName>
</protein>
<organism evidence="2 3">
    <name type="scientific">Sphaerotilus microaerophilus</name>
    <dbReference type="NCBI Taxonomy" id="2914710"/>
    <lineage>
        <taxon>Bacteria</taxon>
        <taxon>Pseudomonadati</taxon>
        <taxon>Pseudomonadota</taxon>
        <taxon>Betaproteobacteria</taxon>
        <taxon>Burkholderiales</taxon>
        <taxon>Sphaerotilaceae</taxon>
        <taxon>Sphaerotilus</taxon>
    </lineage>
</organism>
<keyword evidence="1" id="KW-0472">Membrane</keyword>
<proteinExistence type="predicted"/>
<keyword evidence="1" id="KW-0812">Transmembrane</keyword>
<feature type="transmembrane region" description="Helical" evidence="1">
    <location>
        <begin position="92"/>
        <end position="113"/>
    </location>
</feature>
<keyword evidence="3" id="KW-1185">Reference proteome</keyword>
<name>A0ABN6PQ01_9BURK</name>
<evidence type="ECO:0000256" key="1">
    <source>
        <dbReference type="SAM" id="Phobius"/>
    </source>
</evidence>